<organism evidence="1 2">
    <name type="scientific">Tamlana crocina</name>
    <dbReference type="NCBI Taxonomy" id="393006"/>
    <lineage>
        <taxon>Bacteria</taxon>
        <taxon>Pseudomonadati</taxon>
        <taxon>Bacteroidota</taxon>
        <taxon>Flavobacteriia</taxon>
        <taxon>Flavobacteriales</taxon>
        <taxon>Flavobacteriaceae</taxon>
        <taxon>Tamlana</taxon>
    </lineage>
</organism>
<dbReference type="Gene3D" id="3.40.50.12780">
    <property type="entry name" value="N-terminal domain of ligase-like"/>
    <property type="match status" value="1"/>
</dbReference>
<reference evidence="1 2" key="1">
    <citation type="submission" date="2020-03" db="EMBL/GenBank/DDBJ databases">
        <title>Tamlana sp. nov, isolated from XXX.</title>
        <authorList>
            <person name="Cao W.R."/>
        </authorList>
    </citation>
    <scope>NUCLEOTIDE SEQUENCE [LARGE SCALE GENOMIC DNA]</scope>
    <source>
        <strain evidence="1 2">HST1-43</strain>
    </source>
</reference>
<comment type="caution">
    <text evidence="1">The sequence shown here is derived from an EMBL/GenBank/DDBJ whole genome shotgun (WGS) entry which is preliminary data.</text>
</comment>
<accession>A0ABX1D6W2</accession>
<proteinExistence type="predicted"/>
<evidence type="ECO:0000313" key="1">
    <source>
        <dbReference type="EMBL" id="NJX14049.1"/>
    </source>
</evidence>
<gene>
    <name evidence="1" type="ORF">HC176_00930</name>
</gene>
<dbReference type="RefSeq" id="WP_167916303.1">
    <property type="nucleotide sequence ID" value="NZ_JAAVJS010000001.1"/>
</dbReference>
<dbReference type="InterPro" id="IPR042099">
    <property type="entry name" value="ANL_N_sf"/>
</dbReference>
<dbReference type="Proteomes" id="UP000760545">
    <property type="component" value="Unassembled WGS sequence"/>
</dbReference>
<dbReference type="PANTHER" id="PTHR36932:SF1">
    <property type="entry name" value="CAPSULAR POLYSACCHARIDE BIOSYNTHESIS PROTEIN"/>
    <property type="match status" value="1"/>
</dbReference>
<evidence type="ECO:0000313" key="2">
    <source>
        <dbReference type="Proteomes" id="UP000760545"/>
    </source>
</evidence>
<dbReference type="EMBL" id="JAAVJS010000001">
    <property type="protein sequence ID" value="NJX14049.1"/>
    <property type="molecule type" value="Genomic_DNA"/>
</dbReference>
<sequence length="440" mass="51255">METITGQGMKVYKWLYIVGRNLRNPSSKRIHEFLNVSQGYSLEQLEDFQLKKLMELVAFAYQYSPFYRKALDENDIKSADIKSLSDLKKLPIITKRELIQYNSEIHTNYKFKKTFKAKTSGTSGQSLVFTRNEYADSFNRTVINHNYSNYGVNPWDRNGYFWGFNQLFFYKLKTRLLDAFQNRFRVFSYSKTEMNRFIKKLKDAQYIHGYSSSIYETARAINASEIKKPTKIKMVKGTSEKIFDYYQPEIKKAFGTKMISEYGAAEAGIIAFECTKGNMHINMEGVIVEEENNEILVTNLHMLSFPIIRYQLGDYIKLAPKNKVCACGKKHLILEDVLGRIGETVYGISDKYPSLYFYYIFKNLSEKHGLNLEYQVIQKQKGRLNFNVFSNLSTREKQLLSKEIESYFKGDITYSINTDAELVATKKGKKKSFISTINEH</sequence>
<dbReference type="PANTHER" id="PTHR36932">
    <property type="entry name" value="CAPSULAR POLYSACCHARIDE BIOSYNTHESIS PROTEIN"/>
    <property type="match status" value="1"/>
</dbReference>
<keyword evidence="2" id="KW-1185">Reference proteome</keyword>
<dbReference type="InterPro" id="IPR053158">
    <property type="entry name" value="CapK_Type1_Caps_Biosynth"/>
</dbReference>
<keyword evidence="1" id="KW-0436">Ligase</keyword>
<name>A0ABX1D6W2_9FLAO</name>
<dbReference type="GO" id="GO:0016874">
    <property type="term" value="F:ligase activity"/>
    <property type="evidence" value="ECO:0007669"/>
    <property type="project" value="UniProtKB-KW"/>
</dbReference>
<protein>
    <submittedName>
        <fullName evidence="1">Phenylacetate--CoA ligase family protein</fullName>
    </submittedName>
</protein>